<dbReference type="PANTHER" id="PTHR33164">
    <property type="entry name" value="TRANSCRIPTIONAL REGULATOR, MARR FAMILY"/>
    <property type="match status" value="1"/>
</dbReference>
<gene>
    <name evidence="2" type="ORF">PHACT_08085</name>
</gene>
<reference evidence="3" key="1">
    <citation type="submission" date="2016-07" db="EMBL/GenBank/DDBJ databases">
        <authorList>
            <person name="Florea S."/>
            <person name="Webb J.S."/>
            <person name="Jaromczyk J."/>
            <person name="Schardl C.L."/>
        </authorList>
    </citation>
    <scope>NUCLEOTIDE SEQUENCE [LARGE SCALE GENOMIC DNA]</scope>
    <source>
        <strain evidence="3">KCTC 42131</strain>
    </source>
</reference>
<keyword evidence="3" id="KW-1185">Reference proteome</keyword>
<dbReference type="SUPFAM" id="SSF46785">
    <property type="entry name" value="Winged helix' DNA-binding domain"/>
    <property type="match status" value="1"/>
</dbReference>
<dbReference type="InterPro" id="IPR039422">
    <property type="entry name" value="MarR/SlyA-like"/>
</dbReference>
<sequence length="139" mass="15137">MANSSQSELLLKLVALHTKIQRQLSGPLSFHGISFTEFQVLKQLHSAPAQKMRRIDLAQQVGLSASGVTRLLNPMEKVGLISKEVAARDARVSLVTLTGAGKTVFKDADVSFRQVAASVMASLAEDDQQHLRRITDSLL</sequence>
<feature type="domain" description="HTH marR-type" evidence="1">
    <location>
        <begin position="6"/>
        <end position="139"/>
    </location>
</feature>
<dbReference type="Proteomes" id="UP000175669">
    <property type="component" value="Unassembled WGS sequence"/>
</dbReference>
<dbReference type="EMBL" id="MASR01000001">
    <property type="protein sequence ID" value="OFE13101.1"/>
    <property type="molecule type" value="Genomic_DNA"/>
</dbReference>
<protein>
    <recommendedName>
        <fullName evidence="1">HTH marR-type domain-containing protein</fullName>
    </recommendedName>
</protein>
<proteinExistence type="predicted"/>
<comment type="caution">
    <text evidence="2">The sequence shown here is derived from an EMBL/GenBank/DDBJ whole genome shotgun (WGS) entry which is preliminary data.</text>
</comment>
<organism evidence="2 3">
    <name type="scientific">Pseudohongiella acticola</name>
    <dbReference type="NCBI Taxonomy" id="1524254"/>
    <lineage>
        <taxon>Bacteria</taxon>
        <taxon>Pseudomonadati</taxon>
        <taxon>Pseudomonadota</taxon>
        <taxon>Gammaproteobacteria</taxon>
        <taxon>Pseudomonadales</taxon>
        <taxon>Pseudohongiellaceae</taxon>
        <taxon>Pseudohongiella</taxon>
    </lineage>
</organism>
<name>A0A1E8CKW7_9GAMM</name>
<dbReference type="PANTHER" id="PTHR33164:SF43">
    <property type="entry name" value="HTH-TYPE TRANSCRIPTIONAL REPRESSOR YETL"/>
    <property type="match status" value="1"/>
</dbReference>
<dbReference type="Gene3D" id="1.10.10.10">
    <property type="entry name" value="Winged helix-like DNA-binding domain superfamily/Winged helix DNA-binding domain"/>
    <property type="match status" value="1"/>
</dbReference>
<accession>A0A1E8CKW7</accession>
<dbReference type="OrthoDB" id="5295456at2"/>
<dbReference type="InterPro" id="IPR000835">
    <property type="entry name" value="HTH_MarR-typ"/>
</dbReference>
<dbReference type="InterPro" id="IPR036388">
    <property type="entry name" value="WH-like_DNA-bd_sf"/>
</dbReference>
<dbReference type="RefSeq" id="WP_070116712.1">
    <property type="nucleotide sequence ID" value="NZ_CAXATG010000001.1"/>
</dbReference>
<dbReference type="PRINTS" id="PR00598">
    <property type="entry name" value="HTHMARR"/>
</dbReference>
<dbReference type="SMART" id="SM00347">
    <property type="entry name" value="HTH_MARR"/>
    <property type="match status" value="1"/>
</dbReference>
<evidence type="ECO:0000313" key="2">
    <source>
        <dbReference type="EMBL" id="OFE13101.1"/>
    </source>
</evidence>
<dbReference type="GO" id="GO:0003700">
    <property type="term" value="F:DNA-binding transcription factor activity"/>
    <property type="evidence" value="ECO:0007669"/>
    <property type="project" value="InterPro"/>
</dbReference>
<dbReference type="Pfam" id="PF12802">
    <property type="entry name" value="MarR_2"/>
    <property type="match status" value="1"/>
</dbReference>
<evidence type="ECO:0000259" key="1">
    <source>
        <dbReference type="PROSITE" id="PS50995"/>
    </source>
</evidence>
<dbReference type="AlphaFoldDB" id="A0A1E8CKW7"/>
<dbReference type="PROSITE" id="PS50995">
    <property type="entry name" value="HTH_MARR_2"/>
    <property type="match status" value="1"/>
</dbReference>
<dbReference type="InterPro" id="IPR036390">
    <property type="entry name" value="WH_DNA-bd_sf"/>
</dbReference>
<dbReference type="GO" id="GO:0006950">
    <property type="term" value="P:response to stress"/>
    <property type="evidence" value="ECO:0007669"/>
    <property type="project" value="TreeGrafter"/>
</dbReference>
<evidence type="ECO:0000313" key="3">
    <source>
        <dbReference type="Proteomes" id="UP000175669"/>
    </source>
</evidence>